<dbReference type="Proteomes" id="UP000013304">
    <property type="component" value="Chromosome"/>
</dbReference>
<name>N0CKK2_STRMI</name>
<dbReference type="HOGENOM" id="CLU_1224179_0_0_11"/>
<proteinExistence type="predicted"/>
<gene>
    <name evidence="1" type="ORF">SFUL_1768</name>
</gene>
<dbReference type="PATRIC" id="fig|1303692.3.peg.1786"/>
<evidence type="ECO:0000313" key="2">
    <source>
        <dbReference type="Proteomes" id="UP000013304"/>
    </source>
</evidence>
<organism evidence="1 2">
    <name type="scientific">Streptomyces microflavus DSM 40593</name>
    <dbReference type="NCBI Taxonomy" id="1303692"/>
    <lineage>
        <taxon>Bacteria</taxon>
        <taxon>Bacillati</taxon>
        <taxon>Actinomycetota</taxon>
        <taxon>Actinomycetes</taxon>
        <taxon>Kitasatosporales</taxon>
        <taxon>Streptomycetaceae</taxon>
        <taxon>Streptomyces</taxon>
    </lineage>
</organism>
<dbReference type="AlphaFoldDB" id="N0CKK2"/>
<dbReference type="EMBL" id="CP005080">
    <property type="protein sequence ID" value="AGK76736.1"/>
    <property type="molecule type" value="Genomic_DNA"/>
</dbReference>
<protein>
    <submittedName>
        <fullName evidence="1">Uncharacterized protein</fullName>
    </submittedName>
</protein>
<sequence>MIGMPSPVHILACRPLTRVAVAEFVALPTGPPVGDDFEAVDVELARRGWVWEEERVSGSFITGYGHVLCSDGRNPFGHPQGRSFLVFGEVYPAQERDEHMTGEPWLLENMDLWTRTPGWERYEACSDQDCEALLTRAARAVTQHLGTPPERTVLSDAAVVVGPAMTHRIWRTPTHALILGPAADNGPYGYLTHLQLSCTPLGGAPELPPAVDGDALTEWITAHVDW</sequence>
<dbReference type="eggNOG" id="ENOG5031I5E">
    <property type="taxonomic scope" value="Bacteria"/>
</dbReference>
<reference evidence="1 2" key="1">
    <citation type="submission" date="2013-04" db="EMBL/GenBank/DDBJ databases">
        <title>Complete genome sequence of Streptomyces fulvissimus.</title>
        <authorList>
            <person name="Myronovskyi M."/>
            <person name="Tokovenko B."/>
            <person name="Manderscheid N."/>
            <person name="Petzke L."/>
            <person name="Luzhetskyy A."/>
        </authorList>
    </citation>
    <scope>NUCLEOTIDE SEQUENCE [LARGE SCALE GENOMIC DNA]</scope>
    <source>
        <strain evidence="1 2">DSM 40593</strain>
    </source>
</reference>
<accession>N0CKK2</accession>
<dbReference type="KEGG" id="sfi:SFUL_1768"/>
<evidence type="ECO:0000313" key="1">
    <source>
        <dbReference type="EMBL" id="AGK76736.1"/>
    </source>
</evidence>